<evidence type="ECO:0000313" key="1">
    <source>
        <dbReference type="EMBL" id="KAF9023999.1"/>
    </source>
</evidence>
<gene>
    <name evidence="1" type="ORF">BDP27DRAFT_1182320</name>
</gene>
<dbReference type="EMBL" id="JADNRY010000935">
    <property type="protein sequence ID" value="KAF9023999.1"/>
    <property type="molecule type" value="Genomic_DNA"/>
</dbReference>
<name>A0A9P5TVQ2_9AGAR</name>
<reference evidence="1" key="1">
    <citation type="submission" date="2020-11" db="EMBL/GenBank/DDBJ databases">
        <authorList>
            <consortium name="DOE Joint Genome Institute"/>
            <person name="Ahrendt S."/>
            <person name="Riley R."/>
            <person name="Andreopoulos W."/>
            <person name="Labutti K."/>
            <person name="Pangilinan J."/>
            <person name="Ruiz-Duenas F.J."/>
            <person name="Barrasa J.M."/>
            <person name="Sanchez-Garcia M."/>
            <person name="Camarero S."/>
            <person name="Miyauchi S."/>
            <person name="Serrano A."/>
            <person name="Linde D."/>
            <person name="Babiker R."/>
            <person name="Drula E."/>
            <person name="Ayuso-Fernandez I."/>
            <person name="Pacheco R."/>
            <person name="Padilla G."/>
            <person name="Ferreira P."/>
            <person name="Barriuso J."/>
            <person name="Kellner H."/>
            <person name="Castanera R."/>
            <person name="Alfaro M."/>
            <person name="Ramirez L."/>
            <person name="Pisabarro A.G."/>
            <person name="Kuo A."/>
            <person name="Tritt A."/>
            <person name="Lipzen A."/>
            <person name="He G."/>
            <person name="Yan M."/>
            <person name="Ng V."/>
            <person name="Cullen D."/>
            <person name="Martin F."/>
            <person name="Rosso M.-N."/>
            <person name="Henrissat B."/>
            <person name="Hibbett D."/>
            <person name="Martinez A.T."/>
            <person name="Grigoriev I.V."/>
        </authorList>
    </citation>
    <scope>NUCLEOTIDE SEQUENCE</scope>
    <source>
        <strain evidence="1">AH 40177</strain>
    </source>
</reference>
<feature type="non-terminal residue" evidence="1">
    <location>
        <position position="62"/>
    </location>
</feature>
<dbReference type="AlphaFoldDB" id="A0A9P5TVQ2"/>
<comment type="caution">
    <text evidence="1">The sequence shown here is derived from an EMBL/GenBank/DDBJ whole genome shotgun (WGS) entry which is preliminary data.</text>
</comment>
<protein>
    <recommendedName>
        <fullName evidence="3">F-box domain-containing protein</fullName>
    </recommendedName>
</protein>
<sequence length="62" mass="7493">ILENVRRDLQDYEAETHRLESCRLLTTEKRERLHLYETQVQSLLSPVRKIPDEILQHIFDTC</sequence>
<evidence type="ECO:0000313" key="2">
    <source>
        <dbReference type="Proteomes" id="UP000772434"/>
    </source>
</evidence>
<keyword evidence="2" id="KW-1185">Reference proteome</keyword>
<proteinExistence type="predicted"/>
<evidence type="ECO:0008006" key="3">
    <source>
        <dbReference type="Google" id="ProtNLM"/>
    </source>
</evidence>
<organism evidence="1 2">
    <name type="scientific">Rhodocollybia butyracea</name>
    <dbReference type="NCBI Taxonomy" id="206335"/>
    <lineage>
        <taxon>Eukaryota</taxon>
        <taxon>Fungi</taxon>
        <taxon>Dikarya</taxon>
        <taxon>Basidiomycota</taxon>
        <taxon>Agaricomycotina</taxon>
        <taxon>Agaricomycetes</taxon>
        <taxon>Agaricomycetidae</taxon>
        <taxon>Agaricales</taxon>
        <taxon>Marasmiineae</taxon>
        <taxon>Omphalotaceae</taxon>
        <taxon>Rhodocollybia</taxon>
    </lineage>
</organism>
<dbReference type="OrthoDB" id="3266451at2759"/>
<dbReference type="Proteomes" id="UP000772434">
    <property type="component" value="Unassembled WGS sequence"/>
</dbReference>
<feature type="non-terminal residue" evidence="1">
    <location>
        <position position="1"/>
    </location>
</feature>
<accession>A0A9P5TVQ2</accession>